<comment type="caution">
    <text evidence="1">The sequence shown here is derived from an EMBL/GenBank/DDBJ whole genome shotgun (WGS) entry which is preliminary data.</text>
</comment>
<protein>
    <submittedName>
        <fullName evidence="1">Uncharacterized protein</fullName>
    </submittedName>
</protein>
<reference evidence="1 2" key="1">
    <citation type="journal article" date="2023" name="Plants (Basel)">
        <title>Bridging the Gap: Combining Genomics and Transcriptomics Approaches to Understand Stylosanthes scabra, an Orphan Legume from the Brazilian Caatinga.</title>
        <authorList>
            <person name="Ferreira-Neto J.R.C."/>
            <person name="da Silva M.D."/>
            <person name="Binneck E."/>
            <person name="de Melo N.F."/>
            <person name="da Silva R.H."/>
            <person name="de Melo A.L.T.M."/>
            <person name="Pandolfi V."/>
            <person name="Bustamante F.O."/>
            <person name="Brasileiro-Vidal A.C."/>
            <person name="Benko-Iseppon A.M."/>
        </authorList>
    </citation>
    <scope>NUCLEOTIDE SEQUENCE [LARGE SCALE GENOMIC DNA]</scope>
    <source>
        <tissue evidence="1">Leaves</tissue>
    </source>
</reference>
<gene>
    <name evidence="1" type="ORF">PIB30_036485</name>
</gene>
<keyword evidence="2" id="KW-1185">Reference proteome</keyword>
<sequence>MGLEQLKNFILRSTGEDHRKRVQKVYYRYPHEADEIFYFKIFHLRHDEDVALIHGWHIHLVVIPLLELYALLIDERNSSEADSQSGGGANRNIRRLMLDLNRMPEGSSEGSILASNLPMADMVDSHDESVVGDSTTHDYQLNHILIMTKKIMSQ</sequence>
<dbReference type="EMBL" id="JASCZI010211627">
    <property type="protein sequence ID" value="MED6195285.1"/>
    <property type="molecule type" value="Genomic_DNA"/>
</dbReference>
<evidence type="ECO:0000313" key="1">
    <source>
        <dbReference type="EMBL" id="MED6195285.1"/>
    </source>
</evidence>
<dbReference type="Proteomes" id="UP001341840">
    <property type="component" value="Unassembled WGS sequence"/>
</dbReference>
<name>A0ABU6XB51_9FABA</name>
<evidence type="ECO:0000313" key="2">
    <source>
        <dbReference type="Proteomes" id="UP001341840"/>
    </source>
</evidence>
<organism evidence="1 2">
    <name type="scientific">Stylosanthes scabra</name>
    <dbReference type="NCBI Taxonomy" id="79078"/>
    <lineage>
        <taxon>Eukaryota</taxon>
        <taxon>Viridiplantae</taxon>
        <taxon>Streptophyta</taxon>
        <taxon>Embryophyta</taxon>
        <taxon>Tracheophyta</taxon>
        <taxon>Spermatophyta</taxon>
        <taxon>Magnoliopsida</taxon>
        <taxon>eudicotyledons</taxon>
        <taxon>Gunneridae</taxon>
        <taxon>Pentapetalae</taxon>
        <taxon>rosids</taxon>
        <taxon>fabids</taxon>
        <taxon>Fabales</taxon>
        <taxon>Fabaceae</taxon>
        <taxon>Papilionoideae</taxon>
        <taxon>50 kb inversion clade</taxon>
        <taxon>dalbergioids sensu lato</taxon>
        <taxon>Dalbergieae</taxon>
        <taxon>Pterocarpus clade</taxon>
        <taxon>Stylosanthes</taxon>
    </lineage>
</organism>
<proteinExistence type="predicted"/>
<accession>A0ABU6XB51</accession>